<keyword evidence="4" id="KW-1185">Reference proteome</keyword>
<dbReference type="PANTHER" id="PTHR30469">
    <property type="entry name" value="MULTIDRUG RESISTANCE PROTEIN MDTA"/>
    <property type="match status" value="1"/>
</dbReference>
<dbReference type="InterPro" id="IPR058625">
    <property type="entry name" value="MdtA-like_BSH"/>
</dbReference>
<evidence type="ECO:0000313" key="3">
    <source>
        <dbReference type="EMBL" id="NOU61608.1"/>
    </source>
</evidence>
<dbReference type="EMBL" id="RZNH01000037">
    <property type="protein sequence ID" value="NOU61608.1"/>
    <property type="molecule type" value="Genomic_DNA"/>
</dbReference>
<dbReference type="Gene3D" id="1.10.287.470">
    <property type="entry name" value="Helix hairpin bin"/>
    <property type="match status" value="1"/>
</dbReference>
<dbReference type="Pfam" id="PF25917">
    <property type="entry name" value="BSH_RND"/>
    <property type="match status" value="1"/>
</dbReference>
<reference evidence="3 4" key="1">
    <citation type="submission" date="2018-12" db="EMBL/GenBank/DDBJ databases">
        <title>Marinifilum JC070 sp. nov., a marine bacterium isolated from Yongle Blue Hole in the South China Sea.</title>
        <authorList>
            <person name="Fu T."/>
        </authorList>
    </citation>
    <scope>NUCLEOTIDE SEQUENCE [LARGE SCALE GENOMIC DNA]</scope>
    <source>
        <strain evidence="3 4">JC070</strain>
    </source>
</reference>
<dbReference type="SUPFAM" id="SSF111369">
    <property type="entry name" value="HlyD-like secretion proteins"/>
    <property type="match status" value="1"/>
</dbReference>
<accession>A0ABX1WZL1</accession>
<dbReference type="Proteomes" id="UP000732105">
    <property type="component" value="Unassembled WGS sequence"/>
</dbReference>
<sequence length="356" mass="40496">MKNKSLIITLIILSLCVGFVWLHQSKNKYRFSNTEQASFTDLELKQFISGYLVPEREVQIKSQISGILKQIHVKAGDTIKRGDLIAEVSVLPNPQNIETASKTLTTCQINYNKCKKEYEQYKKLYEKKVVAEQEFDQYTDAYLISQEELKSAKKQLEIIKTGYSKDQENIPNFIRSTVSGTVLEIPLKEGASITERNNFNEGSNLASIANLQSLIFKAKVNESDISYLKKGMIFNLEISALKNKNITAELTHITPKAKEENGIMKFDIEAKVSNGKHIQLYPGFSAVAEMILDRRDSVLTIKERNLIFKNDSIYVELLDEQYKKQKRVVKTGLSDGLRIEILDGLSLEDKVVVQKN</sequence>
<gene>
    <name evidence="3" type="ORF">ELS83_17540</name>
</gene>
<comment type="caution">
    <text evidence="3">The sequence shown here is derived from an EMBL/GenBank/DDBJ whole genome shotgun (WGS) entry which is preliminary data.</text>
</comment>
<comment type="similarity">
    <text evidence="1">Belongs to the membrane fusion protein (MFP) (TC 8.A.1) family.</text>
</comment>
<dbReference type="Gene3D" id="6.20.50.140">
    <property type="match status" value="1"/>
</dbReference>
<dbReference type="InterPro" id="IPR006143">
    <property type="entry name" value="RND_pump_MFP"/>
</dbReference>
<organism evidence="3 4">
    <name type="scientific">Marinifilum caeruleilacunae</name>
    <dbReference type="NCBI Taxonomy" id="2499076"/>
    <lineage>
        <taxon>Bacteria</taxon>
        <taxon>Pseudomonadati</taxon>
        <taxon>Bacteroidota</taxon>
        <taxon>Bacteroidia</taxon>
        <taxon>Marinilabiliales</taxon>
        <taxon>Marinifilaceae</taxon>
    </lineage>
</organism>
<dbReference type="PANTHER" id="PTHR30469:SF33">
    <property type="entry name" value="SLR1207 PROTEIN"/>
    <property type="match status" value="1"/>
</dbReference>
<dbReference type="RefSeq" id="WP_171596868.1">
    <property type="nucleotide sequence ID" value="NZ_RZNH01000037.1"/>
</dbReference>
<name>A0ABX1WZL1_9BACT</name>
<proteinExistence type="inferred from homology"/>
<feature type="domain" description="Multidrug resistance protein MdtA-like barrel-sandwich hybrid" evidence="2">
    <location>
        <begin position="56"/>
        <end position="195"/>
    </location>
</feature>
<dbReference type="Gene3D" id="2.40.30.170">
    <property type="match status" value="1"/>
</dbReference>
<evidence type="ECO:0000313" key="4">
    <source>
        <dbReference type="Proteomes" id="UP000732105"/>
    </source>
</evidence>
<protein>
    <submittedName>
        <fullName evidence="3">Efflux RND transporter periplasmic adaptor subunit</fullName>
    </submittedName>
</protein>
<dbReference type="Gene3D" id="2.40.50.100">
    <property type="match status" value="1"/>
</dbReference>
<evidence type="ECO:0000259" key="2">
    <source>
        <dbReference type="Pfam" id="PF25917"/>
    </source>
</evidence>
<dbReference type="NCBIfam" id="TIGR01730">
    <property type="entry name" value="RND_mfp"/>
    <property type="match status" value="1"/>
</dbReference>
<evidence type="ECO:0000256" key="1">
    <source>
        <dbReference type="ARBA" id="ARBA00009477"/>
    </source>
</evidence>